<sequence>MGRWIGIGLTLVLLIIVGFIVGAYLSPDFRIASRDIAIVVLAVFQMISALISIALLLVLVYAVRTLTRVSRTSLIPKLEEVSVKLDQVLEQGRGVAANLRDTTRTVSGTTSFLADRAIAPVIRVSGLMAGVRAAAAYLARRDDEQAS</sequence>
<feature type="transmembrane region" description="Helical" evidence="1">
    <location>
        <begin position="37"/>
        <end position="63"/>
    </location>
</feature>
<dbReference type="STRING" id="383372.Rcas_1733"/>
<accession>A7NK05</accession>
<dbReference type="RefSeq" id="WP_012120251.1">
    <property type="nucleotide sequence ID" value="NC_009767.1"/>
</dbReference>
<name>A7NK05_ROSCS</name>
<protein>
    <submittedName>
        <fullName evidence="2">Uncharacterized protein</fullName>
    </submittedName>
</protein>
<evidence type="ECO:0000256" key="1">
    <source>
        <dbReference type="SAM" id="Phobius"/>
    </source>
</evidence>
<keyword evidence="1" id="KW-0812">Transmembrane</keyword>
<dbReference type="AlphaFoldDB" id="A7NK05"/>
<evidence type="ECO:0000313" key="2">
    <source>
        <dbReference type="EMBL" id="ABU57825.1"/>
    </source>
</evidence>
<feature type="transmembrane region" description="Helical" evidence="1">
    <location>
        <begin position="7"/>
        <end position="25"/>
    </location>
</feature>
<dbReference type="HOGENOM" id="CLU_145902_0_0_0"/>
<dbReference type="KEGG" id="rca:Rcas_1733"/>
<proteinExistence type="predicted"/>
<gene>
    <name evidence="2" type="ordered locus">Rcas_1733</name>
</gene>
<dbReference type="OrthoDB" id="9847778at2"/>
<keyword evidence="1" id="KW-1133">Transmembrane helix</keyword>
<keyword evidence="1" id="KW-0472">Membrane</keyword>
<reference evidence="2 3" key="1">
    <citation type="submission" date="2007-08" db="EMBL/GenBank/DDBJ databases">
        <title>Complete sequence of Roseiflexus castenholzii DSM 13941.</title>
        <authorList>
            <consortium name="US DOE Joint Genome Institute"/>
            <person name="Copeland A."/>
            <person name="Lucas S."/>
            <person name="Lapidus A."/>
            <person name="Barry K."/>
            <person name="Glavina del Rio T."/>
            <person name="Dalin E."/>
            <person name="Tice H."/>
            <person name="Pitluck S."/>
            <person name="Thompson L.S."/>
            <person name="Brettin T."/>
            <person name="Bruce D."/>
            <person name="Detter J.C."/>
            <person name="Han C."/>
            <person name="Tapia R."/>
            <person name="Schmutz J."/>
            <person name="Larimer F."/>
            <person name="Land M."/>
            <person name="Hauser L."/>
            <person name="Kyrpides N."/>
            <person name="Mikhailova N."/>
            <person name="Bryant D.A."/>
            <person name="Hanada S."/>
            <person name="Tsukatani Y."/>
            <person name="Richardson P."/>
        </authorList>
    </citation>
    <scope>NUCLEOTIDE SEQUENCE [LARGE SCALE GENOMIC DNA]</scope>
    <source>
        <strain evidence="3">DSM 13941 / HLO8</strain>
    </source>
</reference>
<organism evidence="2 3">
    <name type="scientific">Roseiflexus castenholzii (strain DSM 13941 / HLO8)</name>
    <dbReference type="NCBI Taxonomy" id="383372"/>
    <lineage>
        <taxon>Bacteria</taxon>
        <taxon>Bacillati</taxon>
        <taxon>Chloroflexota</taxon>
        <taxon>Chloroflexia</taxon>
        <taxon>Chloroflexales</taxon>
        <taxon>Roseiflexineae</taxon>
        <taxon>Roseiflexaceae</taxon>
        <taxon>Roseiflexus</taxon>
    </lineage>
</organism>
<dbReference type="eggNOG" id="ENOG5033KAI">
    <property type="taxonomic scope" value="Bacteria"/>
</dbReference>
<dbReference type="Proteomes" id="UP000000263">
    <property type="component" value="Chromosome"/>
</dbReference>
<evidence type="ECO:0000313" key="3">
    <source>
        <dbReference type="Proteomes" id="UP000000263"/>
    </source>
</evidence>
<keyword evidence="3" id="KW-1185">Reference proteome</keyword>
<dbReference type="EMBL" id="CP000804">
    <property type="protein sequence ID" value="ABU57825.1"/>
    <property type="molecule type" value="Genomic_DNA"/>
</dbReference>